<dbReference type="SUPFAM" id="SSF48452">
    <property type="entry name" value="TPR-like"/>
    <property type="match status" value="1"/>
</dbReference>
<dbReference type="AlphaFoldDB" id="A0A437PWQ5"/>
<evidence type="ECO:0000313" key="1">
    <source>
        <dbReference type="EMBL" id="RVU26697.1"/>
    </source>
</evidence>
<proteinExistence type="predicted"/>
<comment type="caution">
    <text evidence="1">The sequence shown here is derived from an EMBL/GenBank/DDBJ whole genome shotgun (WGS) entry which is preliminary data.</text>
</comment>
<sequence length="107" mass="12830">MKESNLKFLQEEIKKEPQDPFNYYLLALEYKKENRIEDANSEFRKILNQFPGYLPTYLTYLDFAITCKINQSQEELEYIGQKGIDLAKDLQNEKARRELQAFLDIHF</sequence>
<reference evidence="1 2" key="1">
    <citation type="submission" date="2019-01" db="EMBL/GenBank/DDBJ databases">
        <authorList>
            <person name="Chen W.-M."/>
        </authorList>
    </citation>
    <scope>NUCLEOTIDE SEQUENCE [LARGE SCALE GENOMIC DNA]</scope>
    <source>
        <strain evidence="1 2">FSY-15</strain>
    </source>
</reference>
<gene>
    <name evidence="1" type="ORF">EOJ36_01495</name>
</gene>
<name>A0A437PWQ5_9BACT</name>
<keyword evidence="2" id="KW-1185">Reference proteome</keyword>
<dbReference type="InterPro" id="IPR011990">
    <property type="entry name" value="TPR-like_helical_dom_sf"/>
</dbReference>
<dbReference type="Proteomes" id="UP000282832">
    <property type="component" value="Unassembled WGS sequence"/>
</dbReference>
<accession>A0A437PWQ5</accession>
<dbReference type="OrthoDB" id="1524733at2"/>
<organism evidence="1 2">
    <name type="scientific">Sandaracinomonas limnophila</name>
    <dbReference type="NCBI Taxonomy" id="1862386"/>
    <lineage>
        <taxon>Bacteria</taxon>
        <taxon>Pseudomonadati</taxon>
        <taxon>Bacteroidota</taxon>
        <taxon>Cytophagia</taxon>
        <taxon>Cytophagales</taxon>
        <taxon>Flectobacillaceae</taxon>
        <taxon>Sandaracinomonas</taxon>
    </lineage>
</organism>
<dbReference type="EMBL" id="SACY01000001">
    <property type="protein sequence ID" value="RVU26697.1"/>
    <property type="molecule type" value="Genomic_DNA"/>
</dbReference>
<protein>
    <submittedName>
        <fullName evidence="1">Tetratricopeptide repeat protein</fullName>
    </submittedName>
</protein>
<dbReference type="RefSeq" id="WP_127802249.1">
    <property type="nucleotide sequence ID" value="NZ_SACY01000001.1"/>
</dbReference>
<dbReference type="Gene3D" id="1.25.40.10">
    <property type="entry name" value="Tetratricopeptide repeat domain"/>
    <property type="match status" value="1"/>
</dbReference>
<evidence type="ECO:0000313" key="2">
    <source>
        <dbReference type="Proteomes" id="UP000282832"/>
    </source>
</evidence>